<evidence type="ECO:0000313" key="8">
    <source>
        <dbReference type="Proteomes" id="UP001431572"/>
    </source>
</evidence>
<evidence type="ECO:0000259" key="4">
    <source>
        <dbReference type="Pfam" id="PF01433"/>
    </source>
</evidence>
<keyword evidence="3" id="KW-0732">Signal</keyword>
<dbReference type="PANTHER" id="PTHR45726">
    <property type="entry name" value="LEUKOTRIENE A-4 HYDROLASE"/>
    <property type="match status" value="1"/>
</dbReference>
<dbReference type="AlphaFoldDB" id="A0A8T7M6N9"/>
<dbReference type="EMBL" id="JACATZ010000003">
    <property type="protein sequence ID" value="NWJ47788.1"/>
    <property type="molecule type" value="Genomic_DNA"/>
</dbReference>
<dbReference type="PANTHER" id="PTHR45726:SF3">
    <property type="entry name" value="LEUKOTRIENE A-4 HYDROLASE"/>
    <property type="match status" value="1"/>
</dbReference>
<evidence type="ECO:0000256" key="2">
    <source>
        <dbReference type="PIRSR" id="PIRSR634015-3"/>
    </source>
</evidence>
<dbReference type="Pfam" id="PF01433">
    <property type="entry name" value="Peptidase_M1"/>
    <property type="match status" value="1"/>
</dbReference>
<proteinExistence type="predicted"/>
<feature type="binding site" evidence="2">
    <location>
        <position position="421"/>
    </location>
    <ligand>
        <name>Zn(2+)</name>
        <dbReference type="ChEBI" id="CHEBI:29105"/>
        <note>catalytic</note>
    </ligand>
</feature>
<dbReference type="InterPro" id="IPR034015">
    <property type="entry name" value="M1_LTA4H"/>
</dbReference>
<feature type="domain" description="Peptidase M1 membrane alanine aminopeptidase" evidence="4">
    <location>
        <begin position="359"/>
        <end position="546"/>
    </location>
</feature>
<feature type="binding site" evidence="2">
    <location>
        <position position="402"/>
    </location>
    <ligand>
        <name>Zn(2+)</name>
        <dbReference type="ChEBI" id="CHEBI:29105"/>
        <note>catalytic</note>
    </ligand>
</feature>
<feature type="signal peptide" evidence="3">
    <location>
        <begin position="1"/>
        <end position="16"/>
    </location>
</feature>
<accession>A0A8T7M6N9</accession>
<dbReference type="GO" id="GO:0008270">
    <property type="term" value="F:zinc ion binding"/>
    <property type="evidence" value="ECO:0007669"/>
    <property type="project" value="InterPro"/>
</dbReference>
<dbReference type="Gene3D" id="1.10.390.10">
    <property type="entry name" value="Neutral Protease Domain 2"/>
    <property type="match status" value="1"/>
</dbReference>
<dbReference type="RefSeq" id="WP_341471566.1">
    <property type="nucleotide sequence ID" value="NZ_CP128400.1"/>
</dbReference>
<dbReference type="Proteomes" id="UP000521676">
    <property type="component" value="Unassembled WGS sequence"/>
</dbReference>
<organism evidence="5 7">
    <name type="scientific">Candidatus Chlorohelix allophototropha</name>
    <dbReference type="NCBI Taxonomy" id="3003348"/>
    <lineage>
        <taxon>Bacteria</taxon>
        <taxon>Bacillati</taxon>
        <taxon>Chloroflexota</taxon>
        <taxon>Chloroflexia</taxon>
        <taxon>Candidatus Chloroheliales</taxon>
        <taxon>Candidatus Chloroheliaceae</taxon>
        <taxon>Candidatus Chlorohelix</taxon>
    </lineage>
</organism>
<keyword evidence="8" id="KW-1185">Reference proteome</keyword>
<comment type="cofactor">
    <cofactor evidence="2">
        <name>Zn(2+)</name>
        <dbReference type="ChEBI" id="CHEBI:29105"/>
    </cofactor>
    <text evidence="2">Binds 1 zinc ion per subunit.</text>
</comment>
<protein>
    <submittedName>
        <fullName evidence="5">M1 family metallopeptidase</fullName>
    </submittedName>
</protein>
<dbReference type="SUPFAM" id="SSF63737">
    <property type="entry name" value="Leukotriene A4 hydrolase N-terminal domain"/>
    <property type="match status" value="1"/>
</dbReference>
<dbReference type="InterPro" id="IPR042097">
    <property type="entry name" value="Aminopeptidase_N-like_N_sf"/>
</dbReference>
<feature type="active site" description="Proton acceptor" evidence="1">
    <location>
        <position position="399"/>
    </location>
</feature>
<reference evidence="5 7" key="1">
    <citation type="submission" date="2020-06" db="EMBL/GenBank/DDBJ databases">
        <title>Anoxygenic phototrophic Chloroflexota member uses a Type I reaction center.</title>
        <authorList>
            <person name="Tsuji J.M."/>
            <person name="Shaw N.A."/>
            <person name="Nagashima S."/>
            <person name="Venkiteswaran J."/>
            <person name="Schiff S.L."/>
            <person name="Hanada S."/>
            <person name="Tank M."/>
            <person name="Neufeld J.D."/>
        </authorList>
    </citation>
    <scope>NUCLEOTIDE SEQUENCE [LARGE SCALE GENOMIC DNA]</scope>
    <source>
        <strain evidence="5">L227-S17</strain>
    </source>
</reference>
<dbReference type="EMBL" id="CP128400">
    <property type="protein sequence ID" value="WJW69693.1"/>
    <property type="molecule type" value="Genomic_DNA"/>
</dbReference>
<evidence type="ECO:0000313" key="5">
    <source>
        <dbReference type="EMBL" id="NWJ47788.1"/>
    </source>
</evidence>
<evidence type="ECO:0000256" key="3">
    <source>
        <dbReference type="SAM" id="SignalP"/>
    </source>
</evidence>
<evidence type="ECO:0000313" key="6">
    <source>
        <dbReference type="EMBL" id="WJW69693.1"/>
    </source>
</evidence>
<dbReference type="SUPFAM" id="SSF55486">
    <property type="entry name" value="Metalloproteases ('zincins'), catalytic domain"/>
    <property type="match status" value="1"/>
</dbReference>
<gene>
    <name evidence="5" type="ORF">HXX08_18195</name>
    <name evidence="6" type="ORF">OZ401_003321</name>
</gene>
<feature type="chain" id="PRO_5035863014" evidence="3">
    <location>
        <begin position="17"/>
        <end position="556"/>
    </location>
</feature>
<keyword evidence="2" id="KW-0479">Metal-binding</keyword>
<sequence length="556" mass="62021">MSVVILLMGLLLTACGDSVQPSITTNPATTTLNPVISRPITTTANVNPTTLSSTTPIVSSGKLPWQPAIPNQTITRPNLSQQEKAMLPAYSGDIRLPQNQTAPIYNLALQLDINGEVASGSASEQLFFTNDTGTTLDSLYLWLWANAPNDPTYRKPLEVSNVRVNGLSAVTSPANGGAQLKVNLNSLSPGATVVIELDFTLDFPPPGKYEYFKYDAANQLLSLTFWYPQVAVYDTRYGGWDSHSYNVQGDITNSRVSFFNLWLTAPVENVVVANGKILDAKDNGDGSRTSWIVTGPVRDLVATLSPRYQSATLKAGETLVTGYYLERDNVWGERAAGFAANALLTYNDLFVVYPYAEFKMAEAPLASLGGFEFPTMILITPRYYNDSAALSLEYAVVHETAHQWWYGLVGSDQVQDAWQDESLTQYVPIFYFERFKSKAEGQRIVSLYMLNGFRNLIDSGQDDIVAQPVYAWKDFNLYLQLVYNKGGLFYQAFRKAYGDEVFLRFTRTYLERNRYRFAAPADLLDALKFAAGTRQEEAIIELYRHWMQAKEGAQDR</sequence>
<dbReference type="Proteomes" id="UP001431572">
    <property type="component" value="Chromosome 2"/>
</dbReference>
<evidence type="ECO:0000313" key="7">
    <source>
        <dbReference type="Proteomes" id="UP000521676"/>
    </source>
</evidence>
<reference evidence="6" key="2">
    <citation type="journal article" date="2024" name="Nature">
        <title>Anoxygenic phototroph of the Chloroflexota uses a type I reaction centre.</title>
        <authorList>
            <person name="Tsuji J.M."/>
            <person name="Shaw N.A."/>
            <person name="Nagashima S."/>
            <person name="Venkiteswaran J.J."/>
            <person name="Schiff S.L."/>
            <person name="Watanabe T."/>
            <person name="Fukui M."/>
            <person name="Hanada S."/>
            <person name="Tank M."/>
            <person name="Neufeld J.D."/>
        </authorList>
    </citation>
    <scope>NUCLEOTIDE SEQUENCE</scope>
    <source>
        <strain evidence="6">L227-S17</strain>
    </source>
</reference>
<dbReference type="InterPro" id="IPR027268">
    <property type="entry name" value="Peptidase_M4/M1_CTD_sf"/>
</dbReference>
<name>A0A8T7M6N9_9CHLR</name>
<dbReference type="GO" id="GO:0008237">
    <property type="term" value="F:metallopeptidase activity"/>
    <property type="evidence" value="ECO:0007669"/>
    <property type="project" value="InterPro"/>
</dbReference>
<evidence type="ECO:0000256" key="1">
    <source>
        <dbReference type="PIRSR" id="PIRSR634015-1"/>
    </source>
</evidence>
<dbReference type="CDD" id="cd09604">
    <property type="entry name" value="M1_APN_like"/>
    <property type="match status" value="1"/>
</dbReference>
<dbReference type="InterPro" id="IPR014782">
    <property type="entry name" value="Peptidase_M1_dom"/>
</dbReference>
<feature type="active site" description="Proton donor" evidence="1">
    <location>
        <position position="483"/>
    </location>
</feature>
<feature type="binding site" evidence="2">
    <location>
        <position position="398"/>
    </location>
    <ligand>
        <name>Zn(2+)</name>
        <dbReference type="ChEBI" id="CHEBI:29105"/>
        <note>catalytic</note>
    </ligand>
</feature>
<keyword evidence="2" id="KW-0862">Zinc</keyword>